<dbReference type="Pfam" id="PF08899">
    <property type="entry name" value="DUF1844"/>
    <property type="match status" value="1"/>
</dbReference>
<feature type="region of interest" description="Disordered" evidence="1">
    <location>
        <begin position="1"/>
        <end position="99"/>
    </location>
</feature>
<dbReference type="InterPro" id="IPR014995">
    <property type="entry name" value="DUF1844"/>
</dbReference>
<dbReference type="RefSeq" id="WP_083345570.1">
    <property type="nucleotide sequence ID" value="NZ_LT629690.1"/>
</dbReference>
<keyword evidence="4" id="KW-1185">Reference proteome</keyword>
<name>A0A1G7M1V8_9BACT</name>
<dbReference type="PROSITE" id="PS50885">
    <property type="entry name" value="HAMP"/>
    <property type="match status" value="1"/>
</dbReference>
<feature type="compositionally biased region" description="Gly residues" evidence="1">
    <location>
        <begin position="232"/>
        <end position="263"/>
    </location>
</feature>
<evidence type="ECO:0000256" key="1">
    <source>
        <dbReference type="SAM" id="MobiDB-lite"/>
    </source>
</evidence>
<dbReference type="InterPro" id="IPR003660">
    <property type="entry name" value="HAMP_dom"/>
</dbReference>
<proteinExistence type="predicted"/>
<feature type="compositionally biased region" description="Low complexity" evidence="1">
    <location>
        <begin position="34"/>
        <end position="52"/>
    </location>
</feature>
<dbReference type="OrthoDB" id="9799618at2"/>
<dbReference type="GO" id="GO:0007165">
    <property type="term" value="P:signal transduction"/>
    <property type="evidence" value="ECO:0007669"/>
    <property type="project" value="InterPro"/>
</dbReference>
<dbReference type="Proteomes" id="UP000182427">
    <property type="component" value="Chromosome I"/>
</dbReference>
<evidence type="ECO:0000313" key="3">
    <source>
        <dbReference type="EMBL" id="SDF55159.1"/>
    </source>
</evidence>
<protein>
    <recommendedName>
        <fullName evidence="2">HAMP domain-containing protein</fullName>
    </recommendedName>
</protein>
<dbReference type="GO" id="GO:0016020">
    <property type="term" value="C:membrane"/>
    <property type="evidence" value="ECO:0007669"/>
    <property type="project" value="InterPro"/>
</dbReference>
<gene>
    <name evidence="3" type="ORF">SAMN05444167_2667</name>
</gene>
<feature type="region of interest" description="Disordered" evidence="1">
    <location>
        <begin position="218"/>
        <end position="263"/>
    </location>
</feature>
<dbReference type="AlphaFoldDB" id="A0A1G7M1V8"/>
<organism evidence="3 4">
    <name type="scientific">Terriglobus roseus</name>
    <dbReference type="NCBI Taxonomy" id="392734"/>
    <lineage>
        <taxon>Bacteria</taxon>
        <taxon>Pseudomonadati</taxon>
        <taxon>Acidobacteriota</taxon>
        <taxon>Terriglobia</taxon>
        <taxon>Terriglobales</taxon>
        <taxon>Acidobacteriaceae</taxon>
        <taxon>Terriglobus</taxon>
    </lineage>
</organism>
<feature type="compositionally biased region" description="Basic and acidic residues" evidence="1">
    <location>
        <begin position="13"/>
        <end position="31"/>
    </location>
</feature>
<accession>A0A1G7M1V8</accession>
<evidence type="ECO:0000259" key="2">
    <source>
        <dbReference type="PROSITE" id="PS50885"/>
    </source>
</evidence>
<evidence type="ECO:0000313" key="4">
    <source>
        <dbReference type="Proteomes" id="UP000182427"/>
    </source>
</evidence>
<dbReference type="EMBL" id="LT629690">
    <property type="protein sequence ID" value="SDF55159.1"/>
    <property type="molecule type" value="Genomic_DNA"/>
</dbReference>
<sequence length="263" mass="27839">MSENEQNKPFVINDRRKFRMDGEPVEPRPEEPVAETTAPEAEAATPEPTPAVNKEPIPFPVRDSAAASNSAHTVTPVPEPAEEEVAADAAAGEEEVKLPPPTAEEMEQVRAAYEATAERIETMMRSQNLGAEHLPPMDFSQLVQSIYMSAMIQLGAGTQQGQQARVDLLGAKQSVDMLSVIEEKTAGNLTEQEKNLLNSALFELRMGFLEITQLLARQAQSRQTTPPPPGTPSGGGFNGGGGFSGGGGFGGGGFSGGGPKIVR</sequence>
<reference evidence="4" key="1">
    <citation type="submission" date="2016-10" db="EMBL/GenBank/DDBJ databases">
        <authorList>
            <person name="Varghese N."/>
            <person name="Submissions S."/>
        </authorList>
    </citation>
    <scope>NUCLEOTIDE SEQUENCE [LARGE SCALE GENOMIC DNA]</scope>
    <source>
        <strain evidence="4">GAS232</strain>
    </source>
</reference>
<feature type="domain" description="HAMP" evidence="2">
    <location>
        <begin position="84"/>
        <end position="125"/>
    </location>
</feature>